<dbReference type="PANTHER" id="PTHR43701">
    <property type="entry name" value="MEMBRANE TRANSPORTER PROTEIN MJ0441-RELATED"/>
    <property type="match status" value="1"/>
</dbReference>
<feature type="transmembrane region" description="Helical" evidence="5">
    <location>
        <begin position="44"/>
        <end position="64"/>
    </location>
</feature>
<dbReference type="InterPro" id="IPR051598">
    <property type="entry name" value="TSUP/Inactive_protease-like"/>
</dbReference>
<proteinExistence type="inferred from homology"/>
<reference evidence="6" key="1">
    <citation type="journal article" date="2020" name="mSystems">
        <title>Genome- and Community-Level Interaction Insights into Carbon Utilization and Element Cycling Functions of Hydrothermarchaeota in Hydrothermal Sediment.</title>
        <authorList>
            <person name="Zhou Z."/>
            <person name="Liu Y."/>
            <person name="Xu W."/>
            <person name="Pan J."/>
            <person name="Luo Z.H."/>
            <person name="Li M."/>
        </authorList>
    </citation>
    <scope>NUCLEOTIDE SEQUENCE [LARGE SCALE GENOMIC DNA]</scope>
    <source>
        <strain evidence="6">SpSt-299</strain>
    </source>
</reference>
<dbReference type="AlphaFoldDB" id="A0A7C2SFP7"/>
<keyword evidence="5" id="KW-1003">Cell membrane</keyword>
<dbReference type="PANTHER" id="PTHR43701:SF12">
    <property type="entry name" value="MEMBRANE TRANSPORTER PROTEIN YTNM-RELATED"/>
    <property type="match status" value="1"/>
</dbReference>
<comment type="caution">
    <text evidence="6">The sequence shown here is derived from an EMBL/GenBank/DDBJ whole genome shotgun (WGS) entry which is preliminary data.</text>
</comment>
<feature type="transmembrane region" description="Helical" evidence="5">
    <location>
        <begin position="84"/>
        <end position="103"/>
    </location>
</feature>
<comment type="similarity">
    <text evidence="5">Belongs to the 4-toluene sulfonate uptake permease (TSUP) (TC 2.A.102) family.</text>
</comment>
<dbReference type="EMBL" id="DSMR01000221">
    <property type="protein sequence ID" value="HET47134.1"/>
    <property type="molecule type" value="Genomic_DNA"/>
</dbReference>
<comment type="subcellular location">
    <subcellularLocation>
        <location evidence="5">Cell membrane</location>
        <topology evidence="5">Multi-pass membrane protein</topology>
    </subcellularLocation>
    <subcellularLocation>
        <location evidence="1">Membrane</location>
        <topology evidence="1">Multi-pass membrane protein</topology>
    </subcellularLocation>
</comment>
<evidence type="ECO:0000313" key="6">
    <source>
        <dbReference type="EMBL" id="HET47134.1"/>
    </source>
</evidence>
<dbReference type="GO" id="GO:0005886">
    <property type="term" value="C:plasma membrane"/>
    <property type="evidence" value="ECO:0007669"/>
    <property type="project" value="UniProtKB-SubCell"/>
</dbReference>
<evidence type="ECO:0000256" key="3">
    <source>
        <dbReference type="ARBA" id="ARBA00022989"/>
    </source>
</evidence>
<keyword evidence="2 5" id="KW-0812">Transmembrane</keyword>
<name>A0A7C2SFP7_9BACT</name>
<keyword evidence="3 5" id="KW-1133">Transmembrane helix</keyword>
<feature type="transmembrane region" description="Helical" evidence="5">
    <location>
        <begin position="171"/>
        <end position="193"/>
    </location>
</feature>
<sequence>MPGPQCLFSQLPRHPNLLPLGILGGAGVLLSSCSLATSASTSHWFSFLLFALVGFIAQLIDGALGMAYGVSSNSLLLSLGVPPAAASASVHTAEVVVTGISGASHWKLGNLDRELVKRLLVPGVLGGVLGAYALTSVNGEKIKPFIAAYLLLMGLRIVLKARNHRGQHRRAYRHTSLLGFFGGFLDAMGGGGWGPIVTTTLVARGNHPRYAIGSVNFSEFFVTLAQTATFIVSLSYAEHWRVIAGLTLGGMIAAPLAARMTRKLPAKPLMILVGSLIVALSLRTLWVSLAR</sequence>
<organism evidence="6">
    <name type="scientific">Thermoanaerobaculum aquaticum</name>
    <dbReference type="NCBI Taxonomy" id="1312852"/>
    <lineage>
        <taxon>Bacteria</taxon>
        <taxon>Pseudomonadati</taxon>
        <taxon>Acidobacteriota</taxon>
        <taxon>Thermoanaerobaculia</taxon>
        <taxon>Thermoanaerobaculales</taxon>
        <taxon>Thermoanaerobaculaceae</taxon>
        <taxon>Thermoanaerobaculum</taxon>
    </lineage>
</organism>
<gene>
    <name evidence="6" type="ORF">ENQ31_03095</name>
</gene>
<feature type="transmembrane region" description="Helical" evidence="5">
    <location>
        <begin position="239"/>
        <end position="257"/>
    </location>
</feature>
<feature type="transmembrane region" description="Helical" evidence="5">
    <location>
        <begin position="141"/>
        <end position="159"/>
    </location>
</feature>
<keyword evidence="4 5" id="KW-0472">Membrane</keyword>
<accession>A0A7C2SFP7</accession>
<evidence type="ECO:0000256" key="4">
    <source>
        <dbReference type="ARBA" id="ARBA00023136"/>
    </source>
</evidence>
<protein>
    <recommendedName>
        <fullName evidence="5">Probable membrane transporter protein</fullName>
    </recommendedName>
</protein>
<feature type="transmembrane region" description="Helical" evidence="5">
    <location>
        <begin position="17"/>
        <end position="37"/>
    </location>
</feature>
<evidence type="ECO:0000256" key="1">
    <source>
        <dbReference type="ARBA" id="ARBA00004141"/>
    </source>
</evidence>
<dbReference type="Pfam" id="PF01925">
    <property type="entry name" value="TauE"/>
    <property type="match status" value="1"/>
</dbReference>
<evidence type="ECO:0000256" key="5">
    <source>
        <dbReference type="RuleBase" id="RU363041"/>
    </source>
</evidence>
<dbReference type="InterPro" id="IPR002781">
    <property type="entry name" value="TM_pro_TauE-like"/>
</dbReference>
<evidence type="ECO:0000256" key="2">
    <source>
        <dbReference type="ARBA" id="ARBA00022692"/>
    </source>
</evidence>
<feature type="transmembrane region" description="Helical" evidence="5">
    <location>
        <begin position="115"/>
        <end position="135"/>
    </location>
</feature>
<feature type="transmembrane region" description="Helical" evidence="5">
    <location>
        <begin position="269"/>
        <end position="289"/>
    </location>
</feature>